<reference evidence="1 2" key="1">
    <citation type="submission" date="2023-08" db="EMBL/GenBank/DDBJ databases">
        <title>Genomic and mutational analysis of Pseudomonas syringae pv. tagetis EB037 pathogenicity on sunflower.</title>
        <authorList>
            <person name="Maul J.E."/>
        </authorList>
    </citation>
    <scope>NUCLEOTIDE SEQUENCE [LARGE SCALE GENOMIC DNA]</scope>
    <source>
        <strain evidence="1 2">EB037_T1</strain>
    </source>
</reference>
<gene>
    <name evidence="1" type="ORF">RA271_10615</name>
</gene>
<dbReference type="RefSeq" id="WP_147470828.1">
    <property type="nucleotide sequence ID" value="NZ_CP092923.1"/>
</dbReference>
<organism evidence="1 2">
    <name type="scientific">Pseudomonas syringae pv. tagetis</name>
    <dbReference type="NCBI Taxonomy" id="129140"/>
    <lineage>
        <taxon>Bacteria</taxon>
        <taxon>Pseudomonadati</taxon>
        <taxon>Pseudomonadota</taxon>
        <taxon>Gammaproteobacteria</taxon>
        <taxon>Pseudomonadales</taxon>
        <taxon>Pseudomonadaceae</taxon>
        <taxon>Pseudomonas</taxon>
    </lineage>
</organism>
<dbReference type="EMBL" id="JAVCQK010000004">
    <property type="protein sequence ID" value="MFH7515640.1"/>
    <property type="molecule type" value="Genomic_DNA"/>
</dbReference>
<dbReference type="Proteomes" id="UP001610657">
    <property type="component" value="Unassembled WGS sequence"/>
</dbReference>
<protein>
    <submittedName>
        <fullName evidence="1">Uncharacterized protein</fullName>
    </submittedName>
</protein>
<keyword evidence="2" id="KW-1185">Reference proteome</keyword>
<proteinExistence type="predicted"/>
<evidence type="ECO:0000313" key="2">
    <source>
        <dbReference type="Proteomes" id="UP001610657"/>
    </source>
</evidence>
<accession>A0ABW7NM23</accession>
<comment type="caution">
    <text evidence="1">The sequence shown here is derived from an EMBL/GenBank/DDBJ whole genome shotgun (WGS) entry which is preliminary data.</text>
</comment>
<dbReference type="GeneID" id="96219293"/>
<name>A0ABW7NM23_9PSED</name>
<sequence length="206" mass="23404">MEARILRIYLDELEAQALMAVSAAMALDKIDAIYPHGIREMDAAQRAQTNKECFRSVHSFLTHLSNISRLIWPPALSPKQNCFCDKPRAEGLPCSTCVARARSSRILSALGIDGEDHVIKNRVLRDHLEHFDERLDYWAKTSVRKNYIQDLIGPKDWMKGVDASDMMRQYDPTTADFTFRGESHSLITLHDGLQNLLGRTRSALYG</sequence>
<evidence type="ECO:0000313" key="1">
    <source>
        <dbReference type="EMBL" id="MFH7515640.1"/>
    </source>
</evidence>